<sequence>CGVWIRSWDSASLCPLPGRLARGQSRELNIWTLSTASVHLSLSIHPRTFVRAVPGVSPSTSISH</sequence>
<dbReference type="AlphaFoldDB" id="A0A9X9QAY8"/>
<comment type="caution">
    <text evidence="1">The sequence shown here is derived from an EMBL/GenBank/DDBJ whole genome shotgun (WGS) entry which is preliminary data.</text>
</comment>
<proteinExistence type="predicted"/>
<feature type="non-terminal residue" evidence="1">
    <location>
        <position position="1"/>
    </location>
</feature>
<accession>A0A9X9QAY8</accession>
<dbReference type="EMBL" id="CYRY02046953">
    <property type="protein sequence ID" value="VCX42810.1"/>
    <property type="molecule type" value="Genomic_DNA"/>
</dbReference>
<protein>
    <submittedName>
        <fullName evidence="1">Uncharacterized protein</fullName>
    </submittedName>
</protein>
<keyword evidence="2" id="KW-1185">Reference proteome</keyword>
<feature type="non-terminal residue" evidence="1">
    <location>
        <position position="64"/>
    </location>
</feature>
<organism evidence="1 2">
    <name type="scientific">Gulo gulo</name>
    <name type="common">Wolverine</name>
    <name type="synonym">Gluton</name>
    <dbReference type="NCBI Taxonomy" id="48420"/>
    <lineage>
        <taxon>Eukaryota</taxon>
        <taxon>Metazoa</taxon>
        <taxon>Chordata</taxon>
        <taxon>Craniata</taxon>
        <taxon>Vertebrata</taxon>
        <taxon>Euteleostomi</taxon>
        <taxon>Mammalia</taxon>
        <taxon>Eutheria</taxon>
        <taxon>Laurasiatheria</taxon>
        <taxon>Carnivora</taxon>
        <taxon>Caniformia</taxon>
        <taxon>Musteloidea</taxon>
        <taxon>Mustelidae</taxon>
        <taxon>Guloninae</taxon>
        <taxon>Gulo</taxon>
    </lineage>
</organism>
<dbReference type="Proteomes" id="UP000269945">
    <property type="component" value="Unassembled WGS sequence"/>
</dbReference>
<reference evidence="1 2" key="1">
    <citation type="submission" date="2018-10" db="EMBL/GenBank/DDBJ databases">
        <authorList>
            <person name="Ekblom R."/>
            <person name="Jareborg N."/>
        </authorList>
    </citation>
    <scope>NUCLEOTIDE SEQUENCE [LARGE SCALE GENOMIC DNA]</scope>
    <source>
        <tissue evidence="1">Muscle</tissue>
    </source>
</reference>
<name>A0A9X9QAY8_GULGU</name>
<evidence type="ECO:0000313" key="1">
    <source>
        <dbReference type="EMBL" id="VCX42810.1"/>
    </source>
</evidence>
<gene>
    <name evidence="1" type="ORF">BN2614_LOCUS3</name>
</gene>
<evidence type="ECO:0000313" key="2">
    <source>
        <dbReference type="Proteomes" id="UP000269945"/>
    </source>
</evidence>